<dbReference type="KEGG" id="loa:LOAG_02250"/>
<reference evidence="2" key="1">
    <citation type="submission" date="2012-04" db="EMBL/GenBank/DDBJ databases">
        <title>The Genome Sequence of Loa loa.</title>
        <authorList>
            <consortium name="The Broad Institute Genome Sequencing Platform"/>
            <consortium name="Broad Institute Genome Sequencing Center for Infectious Disease"/>
            <person name="Nutman T.B."/>
            <person name="Fink D.L."/>
            <person name="Russ C."/>
            <person name="Young S."/>
            <person name="Zeng Q."/>
            <person name="Gargeya S."/>
            <person name="Alvarado L."/>
            <person name="Berlin A."/>
            <person name="Chapman S.B."/>
            <person name="Chen Z."/>
            <person name="Freedman E."/>
            <person name="Gellesch M."/>
            <person name="Goldberg J."/>
            <person name="Griggs A."/>
            <person name="Gujja S."/>
            <person name="Heilman E.R."/>
            <person name="Heiman D."/>
            <person name="Howarth C."/>
            <person name="Mehta T."/>
            <person name="Neiman D."/>
            <person name="Pearson M."/>
            <person name="Roberts A."/>
            <person name="Saif S."/>
            <person name="Shea T."/>
            <person name="Shenoy N."/>
            <person name="Sisk P."/>
            <person name="Stolte C."/>
            <person name="Sykes S."/>
            <person name="White J."/>
            <person name="Yandava C."/>
            <person name="Haas B."/>
            <person name="Henn M.R."/>
            <person name="Nusbaum C."/>
            <person name="Birren B."/>
        </authorList>
    </citation>
    <scope>NUCLEOTIDE SEQUENCE [LARGE SCALE GENOMIC DNA]</scope>
</reference>
<evidence type="ECO:0000256" key="1">
    <source>
        <dbReference type="SAM" id="SignalP"/>
    </source>
</evidence>
<feature type="signal peptide" evidence="1">
    <location>
        <begin position="1"/>
        <end position="27"/>
    </location>
</feature>
<gene>
    <name evidence="2" type="ORF">LOAG_02250</name>
</gene>
<protein>
    <submittedName>
        <fullName evidence="2">Uncharacterized protein</fullName>
    </submittedName>
</protein>
<organism evidence="2">
    <name type="scientific">Loa loa</name>
    <name type="common">Eye worm</name>
    <name type="synonym">Filaria loa</name>
    <dbReference type="NCBI Taxonomy" id="7209"/>
    <lineage>
        <taxon>Eukaryota</taxon>
        <taxon>Metazoa</taxon>
        <taxon>Ecdysozoa</taxon>
        <taxon>Nematoda</taxon>
        <taxon>Chromadorea</taxon>
        <taxon>Rhabditida</taxon>
        <taxon>Spirurina</taxon>
        <taxon>Spiruromorpha</taxon>
        <taxon>Filarioidea</taxon>
        <taxon>Onchocercidae</taxon>
        <taxon>Loa</taxon>
    </lineage>
</organism>
<dbReference type="AlphaFoldDB" id="A0A1S0U6W7"/>
<dbReference type="EMBL" id="JH712173">
    <property type="protein sequence ID" value="EFO26238.1"/>
    <property type="molecule type" value="Genomic_DNA"/>
</dbReference>
<name>A0A1S0U6W7_LOALO</name>
<evidence type="ECO:0000313" key="2">
    <source>
        <dbReference type="EMBL" id="EFO26238.1"/>
    </source>
</evidence>
<keyword evidence="1" id="KW-0732">Signal</keyword>
<accession>A0A1S0U6W7</accession>
<sequence length="168" mass="20351">MYSVRMVVMFLLIVLVSISIIIRNTEGDNKHVIIDERFGDNISKYQSNNTRYDENNHEDIKYEEFDIKKSKRKSLKQDIFMLHGSNKFKVSYPPAKYRFFKTMLNKDLCDQYTLECIYYRSEYPRSRLSFDWKTGKEYNPCHRFVEPCFGISEYDYKIARKFKSLKDY</sequence>
<proteinExistence type="predicted"/>
<feature type="chain" id="PRO_5010210957" evidence="1">
    <location>
        <begin position="28"/>
        <end position="168"/>
    </location>
</feature>
<dbReference type="OrthoDB" id="5838752at2759"/>
<dbReference type="InParanoid" id="A0A1S0U6W7"/>
<dbReference type="CTD" id="9939633"/>
<dbReference type="GeneID" id="9939633"/>
<dbReference type="RefSeq" id="XP_003137836.1">
    <property type="nucleotide sequence ID" value="XM_003137788.1"/>
</dbReference>
<dbReference type="OMA" id="CHRFVEP"/>